<evidence type="ECO:0000313" key="6">
    <source>
        <dbReference type="Proteomes" id="UP000198688"/>
    </source>
</evidence>
<evidence type="ECO:0000256" key="3">
    <source>
        <dbReference type="ARBA" id="ARBA00023163"/>
    </source>
</evidence>
<dbReference type="Gene3D" id="1.20.120.530">
    <property type="entry name" value="GntR ligand-binding domain-like"/>
    <property type="match status" value="1"/>
</dbReference>
<evidence type="ECO:0000313" key="5">
    <source>
        <dbReference type="EMBL" id="SDS36706.1"/>
    </source>
</evidence>
<dbReference type="GO" id="GO:0003677">
    <property type="term" value="F:DNA binding"/>
    <property type="evidence" value="ECO:0007669"/>
    <property type="project" value="UniProtKB-KW"/>
</dbReference>
<evidence type="ECO:0000256" key="1">
    <source>
        <dbReference type="ARBA" id="ARBA00023015"/>
    </source>
</evidence>
<sequence length="148" mass="16455">MLGMPERLMQVDEVTDVLEVREALERTAAARVTALRRDPGVIAAELREPLDRQAAAMAAGDMATFMVAGVDFHFHVVALSGNPIAERLFGPLRDHQLRLARLVLTVADLEPADSFAEHLELGDRLREHDFAGYSRVLDRHLARHQGLL</sequence>
<gene>
    <name evidence="5" type="ORF">SAMN04489716_0628</name>
</gene>
<feature type="domain" description="GntR C-terminal" evidence="4">
    <location>
        <begin position="16"/>
        <end position="143"/>
    </location>
</feature>
<keyword evidence="2" id="KW-0238">DNA-binding</keyword>
<dbReference type="PANTHER" id="PTHR43537">
    <property type="entry name" value="TRANSCRIPTIONAL REGULATOR, GNTR FAMILY"/>
    <property type="match status" value="1"/>
</dbReference>
<keyword evidence="6" id="KW-1185">Reference proteome</keyword>
<dbReference type="AlphaFoldDB" id="A0A1H1RME3"/>
<evidence type="ECO:0000256" key="2">
    <source>
        <dbReference type="ARBA" id="ARBA00023125"/>
    </source>
</evidence>
<reference evidence="5 6" key="1">
    <citation type="submission" date="2016-10" db="EMBL/GenBank/DDBJ databases">
        <authorList>
            <person name="de Groot N.N."/>
        </authorList>
    </citation>
    <scope>NUCLEOTIDE SEQUENCE [LARGE SCALE GENOMIC DNA]</scope>
    <source>
        <strain evidence="5 6">DSM 43941</strain>
    </source>
</reference>
<protein>
    <submittedName>
        <fullName evidence="5">FCD domain-containing protein</fullName>
    </submittedName>
</protein>
<dbReference type="EMBL" id="LT629758">
    <property type="protein sequence ID" value="SDS36706.1"/>
    <property type="molecule type" value="Genomic_DNA"/>
</dbReference>
<name>A0A1H1RME3_9ACTN</name>
<keyword evidence="1" id="KW-0805">Transcription regulation</keyword>
<dbReference type="Proteomes" id="UP000198688">
    <property type="component" value="Chromosome I"/>
</dbReference>
<keyword evidence="3" id="KW-0804">Transcription</keyword>
<dbReference type="InterPro" id="IPR011711">
    <property type="entry name" value="GntR_C"/>
</dbReference>
<dbReference type="Pfam" id="PF07729">
    <property type="entry name" value="FCD"/>
    <property type="match status" value="1"/>
</dbReference>
<proteinExistence type="predicted"/>
<dbReference type="InterPro" id="IPR008920">
    <property type="entry name" value="TF_FadR/GntR_C"/>
</dbReference>
<dbReference type="SMART" id="SM00895">
    <property type="entry name" value="FCD"/>
    <property type="match status" value="1"/>
</dbReference>
<dbReference type="SUPFAM" id="SSF48008">
    <property type="entry name" value="GntR ligand-binding domain-like"/>
    <property type="match status" value="1"/>
</dbReference>
<dbReference type="STRING" id="113562.SAMN04489716_0628"/>
<organism evidence="5 6">
    <name type="scientific">Actinoplanes derwentensis</name>
    <dbReference type="NCBI Taxonomy" id="113562"/>
    <lineage>
        <taxon>Bacteria</taxon>
        <taxon>Bacillati</taxon>
        <taxon>Actinomycetota</taxon>
        <taxon>Actinomycetes</taxon>
        <taxon>Micromonosporales</taxon>
        <taxon>Micromonosporaceae</taxon>
        <taxon>Actinoplanes</taxon>
    </lineage>
</organism>
<accession>A0A1H1RME3</accession>
<evidence type="ECO:0000259" key="4">
    <source>
        <dbReference type="SMART" id="SM00895"/>
    </source>
</evidence>
<dbReference type="PANTHER" id="PTHR43537:SF24">
    <property type="entry name" value="GLUCONATE OPERON TRANSCRIPTIONAL REPRESSOR"/>
    <property type="match status" value="1"/>
</dbReference>